<dbReference type="STRING" id="754476.Q7A_1480"/>
<gene>
    <name evidence="2" type="ordered locus">Q7A_1480</name>
</gene>
<dbReference type="KEGG" id="mej:Q7A_1480"/>
<dbReference type="OrthoDB" id="270742at2"/>
<dbReference type="Gene3D" id="3.50.70.10">
    <property type="match status" value="1"/>
</dbReference>
<dbReference type="AlphaFoldDB" id="I1XIT8"/>
<feature type="domain" description="Chalcone isomerase" evidence="1">
    <location>
        <begin position="43"/>
        <end position="173"/>
    </location>
</feature>
<protein>
    <recommendedName>
        <fullName evidence="1">Chalcone isomerase domain-containing protein</fullName>
    </recommendedName>
</protein>
<reference evidence="2 3" key="1">
    <citation type="journal article" date="2012" name="J. Bacteriol.">
        <title>Complete genome sequences of Methylophaga sp. strain JAM1 and Methylophaga sp. strain JAM7.</title>
        <authorList>
            <person name="Villeneuve C."/>
            <person name="Martineau C."/>
            <person name="Mauffrey F."/>
            <person name="Villemur R."/>
        </authorList>
    </citation>
    <scope>NUCLEOTIDE SEQUENCE [LARGE SCALE GENOMIC DNA]</scope>
    <source>
        <strain evidence="2 3">JAM1</strain>
    </source>
</reference>
<dbReference type="EMBL" id="CP003390">
    <property type="protein sequence ID" value="AFI84307.1"/>
    <property type="molecule type" value="Genomic_DNA"/>
</dbReference>
<evidence type="ECO:0000313" key="2">
    <source>
        <dbReference type="EMBL" id="AFI84307.1"/>
    </source>
</evidence>
<dbReference type="HOGENOM" id="CLU_102167_0_1_6"/>
<dbReference type="InterPro" id="IPR016088">
    <property type="entry name" value="Chalcone_isomerase_3-sand"/>
</dbReference>
<proteinExistence type="predicted"/>
<evidence type="ECO:0000259" key="1">
    <source>
        <dbReference type="Pfam" id="PF16036"/>
    </source>
</evidence>
<dbReference type="Proteomes" id="UP000009144">
    <property type="component" value="Chromosome"/>
</dbReference>
<organism evidence="2 3">
    <name type="scientific">Methylophaga nitratireducenticrescens</name>
    <dbReference type="NCBI Taxonomy" id="754476"/>
    <lineage>
        <taxon>Bacteria</taxon>
        <taxon>Pseudomonadati</taxon>
        <taxon>Pseudomonadota</taxon>
        <taxon>Gammaproteobacteria</taxon>
        <taxon>Thiotrichales</taxon>
        <taxon>Piscirickettsiaceae</taxon>
        <taxon>Methylophaga</taxon>
    </lineage>
</organism>
<reference evidence="2 3" key="2">
    <citation type="journal article" date="2013" name="Int. J. Syst. Evol. Microbiol.">
        <title>Methylophaga nitratireducenticrescens sp. nov. and Methylophaga frappieri sp. nov., isolated from the biofilm of the methanol-fed denitrification system treating the seawater at the Montreal Biodome.</title>
        <authorList>
            <person name="Villeneuve C."/>
            <person name="Martineau C."/>
            <person name="Mauffrey F."/>
            <person name="Villemur R."/>
        </authorList>
    </citation>
    <scope>NUCLEOTIDE SEQUENCE [LARGE SCALE GENOMIC DNA]</scope>
    <source>
        <strain evidence="2 3">JAM1</strain>
    </source>
</reference>
<dbReference type="RefSeq" id="WP_014706680.1">
    <property type="nucleotide sequence ID" value="NC_017857.3"/>
</dbReference>
<dbReference type="PATRIC" id="fig|754476.3.peg.1461"/>
<keyword evidence="3" id="KW-1185">Reference proteome</keyword>
<evidence type="ECO:0000313" key="3">
    <source>
        <dbReference type="Proteomes" id="UP000009144"/>
    </source>
</evidence>
<accession>I1XIT8</accession>
<name>I1XIT8_METNJ</name>
<sequence>MIKPILLFSLVPLQLVSANSFESEIALDKLTLKQCSAVPIKVMLFNLGDVALYREQCSNDTKLTSQTIQLSFIYKRSFDAEDFQNSSVKLLQRNLDKSTFESIKPALLEFNAGYQPAEKGDRYDIRYAADTGLVLFKNGQQLSQSNNTQLGEVYFNIWFGKDPFSTGMKKNLLAGLEQ</sequence>
<dbReference type="InterPro" id="IPR016087">
    <property type="entry name" value="Chalcone_isomerase"/>
</dbReference>
<dbReference type="Pfam" id="PF16036">
    <property type="entry name" value="Chalcone_3"/>
    <property type="match status" value="1"/>
</dbReference>
<dbReference type="eggNOG" id="ENOG5032ZF7">
    <property type="taxonomic scope" value="Bacteria"/>
</dbReference>